<reference evidence="3" key="2">
    <citation type="submission" date="2021-12" db="EMBL/GenBank/DDBJ databases">
        <authorList>
            <person name="Veyrier F.J."/>
        </authorList>
    </citation>
    <scope>NUCLEOTIDE SEQUENCE</scope>
    <source>
        <strain evidence="3">1258/02</strain>
    </source>
</reference>
<accession>A0AAE9KG35</accession>
<keyword evidence="1" id="KW-0472">Membrane</keyword>
<evidence type="ECO:0000313" key="3">
    <source>
        <dbReference type="EMBL" id="UOO78450.1"/>
    </source>
</evidence>
<sequence length="58" mass="6617">MIGRILRIFFLLALIGLIVHRLFSRSQKRAISEVVHISAWVLLAAAVLALGWYVWAAW</sequence>
<keyword evidence="1" id="KW-0812">Transmembrane</keyword>
<protein>
    <submittedName>
        <fullName evidence="3">Uncharacterized protein</fullName>
    </submittedName>
</protein>
<dbReference type="EMBL" id="CP091507">
    <property type="protein sequence ID" value="UOO78450.1"/>
    <property type="molecule type" value="Genomic_DNA"/>
</dbReference>
<dbReference type="InterPro" id="IPR058186">
    <property type="entry name" value="MIGRI"/>
</dbReference>
<feature type="transmembrane region" description="Helical" evidence="1">
    <location>
        <begin position="6"/>
        <end position="23"/>
    </location>
</feature>
<dbReference type="NCBIfam" id="NF047648">
    <property type="entry name" value="MIGRI_fam"/>
    <property type="match status" value="1"/>
</dbReference>
<name>A0AAE9KG35_9NEIS</name>
<evidence type="ECO:0000313" key="5">
    <source>
        <dbReference type="Proteomes" id="UP000829756"/>
    </source>
</evidence>
<gene>
    <name evidence="2" type="ORF">EV680_1615</name>
    <name evidence="3" type="ORF">LVJ78_06910</name>
</gene>
<evidence type="ECO:0000313" key="2">
    <source>
        <dbReference type="EMBL" id="TCO96935.1"/>
    </source>
</evidence>
<reference evidence="3" key="3">
    <citation type="journal article" date="2022" name="Res Sq">
        <title>Evolution of multicellular longitudinally dividing oral cavity symbionts (Neisseriaceae).</title>
        <authorList>
            <person name="Nyongesa S."/>
            <person name="Weber P."/>
            <person name="Bernet E."/>
            <person name="Pullido F."/>
            <person name="Nieckarz M."/>
            <person name="Delaby M."/>
            <person name="Nieves C."/>
            <person name="Viehboeck T."/>
            <person name="Krause N."/>
            <person name="Rivera-Millot A."/>
            <person name="Nakamura A."/>
            <person name="Vischer N."/>
            <person name="VanNieuwenhze M."/>
            <person name="Brun Y."/>
            <person name="Cava F."/>
            <person name="Bulgheresi S."/>
            <person name="Veyrier F."/>
        </authorList>
    </citation>
    <scope>NUCLEOTIDE SEQUENCE</scope>
    <source>
        <strain evidence="3">1258/02</strain>
    </source>
</reference>
<keyword evidence="1" id="KW-1133">Transmembrane helix</keyword>
<dbReference type="RefSeq" id="WP_165870949.1">
    <property type="nucleotide sequence ID" value="NZ_CALJUB010000054.1"/>
</dbReference>
<evidence type="ECO:0000256" key="1">
    <source>
        <dbReference type="SAM" id="Phobius"/>
    </source>
</evidence>
<dbReference type="KEGG" id="usu:LVJ78_06910"/>
<dbReference type="Proteomes" id="UP000294721">
    <property type="component" value="Unassembled WGS sequence"/>
</dbReference>
<evidence type="ECO:0000313" key="4">
    <source>
        <dbReference type="Proteomes" id="UP000294721"/>
    </source>
</evidence>
<proteinExistence type="predicted"/>
<keyword evidence="4" id="KW-1185">Reference proteome</keyword>
<reference evidence="2 4" key="1">
    <citation type="submission" date="2019-03" db="EMBL/GenBank/DDBJ databases">
        <title>Genomic Encyclopedia of Type Strains, Phase IV (KMG-IV): sequencing the most valuable type-strain genomes for metagenomic binning, comparative biology and taxonomic classification.</title>
        <authorList>
            <person name="Goeker M."/>
        </authorList>
    </citation>
    <scope>NUCLEOTIDE SEQUENCE [LARGE SCALE GENOMIC DNA]</scope>
    <source>
        <strain evidence="2 4">DSM 17474</strain>
    </source>
</reference>
<dbReference type="Proteomes" id="UP000829756">
    <property type="component" value="Chromosome"/>
</dbReference>
<feature type="transmembrane region" description="Helical" evidence="1">
    <location>
        <begin position="35"/>
        <end position="55"/>
    </location>
</feature>
<organism evidence="3 5">
    <name type="scientific">Uruburuella suis</name>
    <dbReference type="NCBI Taxonomy" id="252130"/>
    <lineage>
        <taxon>Bacteria</taxon>
        <taxon>Pseudomonadati</taxon>
        <taxon>Pseudomonadota</taxon>
        <taxon>Betaproteobacteria</taxon>
        <taxon>Neisseriales</taxon>
        <taxon>Neisseriaceae</taxon>
        <taxon>Uruburuella</taxon>
    </lineage>
</organism>
<dbReference type="AlphaFoldDB" id="A0AAE9KG35"/>
<dbReference type="EMBL" id="SLXE01000061">
    <property type="protein sequence ID" value="TCO96935.1"/>
    <property type="molecule type" value="Genomic_DNA"/>
</dbReference>